<gene>
    <name evidence="4" type="ORF">Fokcrypt_00225</name>
</gene>
<evidence type="ECO:0000256" key="2">
    <source>
        <dbReference type="RuleBase" id="RU003750"/>
    </source>
</evidence>
<feature type="transmembrane region" description="Helical" evidence="3">
    <location>
        <begin position="224"/>
        <end position="242"/>
    </location>
</feature>
<dbReference type="InterPro" id="IPR048254">
    <property type="entry name" value="CDP_ALCOHOL_P_TRANSF_CS"/>
</dbReference>
<keyword evidence="1 2" id="KW-0808">Transferase</keyword>
<keyword evidence="3" id="KW-0812">Transmembrane</keyword>
<dbReference type="RefSeq" id="WP_323722362.1">
    <property type="nucleotide sequence ID" value="NZ_CP110343.1"/>
</dbReference>
<dbReference type="EMBL" id="CP110343">
    <property type="protein sequence ID" value="WPX97711.1"/>
    <property type="molecule type" value="Genomic_DNA"/>
</dbReference>
<keyword evidence="3" id="KW-1133">Transmembrane helix</keyword>
<feature type="transmembrane region" description="Helical" evidence="3">
    <location>
        <begin position="192"/>
        <end position="212"/>
    </location>
</feature>
<keyword evidence="3" id="KW-0472">Membrane</keyword>
<dbReference type="Proteomes" id="UP001325140">
    <property type="component" value="Chromosome"/>
</dbReference>
<accession>A0ABZ0UR31</accession>
<comment type="similarity">
    <text evidence="2">Belongs to the CDP-alcohol phosphatidyltransferase class-I family.</text>
</comment>
<feature type="transmembrane region" description="Helical" evidence="3">
    <location>
        <begin position="12"/>
        <end position="38"/>
    </location>
</feature>
<dbReference type="InterPro" id="IPR000462">
    <property type="entry name" value="CDP-OH_P_trans"/>
</dbReference>
<proteinExistence type="inferred from homology"/>
<evidence type="ECO:0000313" key="5">
    <source>
        <dbReference type="Proteomes" id="UP001325140"/>
    </source>
</evidence>
<dbReference type="PROSITE" id="PS00379">
    <property type="entry name" value="CDP_ALCOHOL_P_TRANSF"/>
    <property type="match status" value="1"/>
</dbReference>
<dbReference type="Gene3D" id="1.20.120.1760">
    <property type="match status" value="1"/>
</dbReference>
<reference evidence="4" key="1">
    <citation type="submission" date="2022-10" db="EMBL/GenBank/DDBJ databases">
        <title>Host association and intracellularity evolved multiple times independently in the Rickettsiales.</title>
        <authorList>
            <person name="Castelli M."/>
            <person name="Nardi T."/>
            <person name="Gammuto L."/>
            <person name="Bellinzona G."/>
            <person name="Sabaneyeva E."/>
            <person name="Potekhin A."/>
            <person name="Serra V."/>
            <person name="Petroni G."/>
            <person name="Sassera D."/>
        </authorList>
    </citation>
    <scope>NUCLEOTIDE SEQUENCE [LARGE SCALE GENOMIC DNA]</scope>
    <source>
        <strain evidence="4">US_Bl 11III1</strain>
    </source>
</reference>
<keyword evidence="5" id="KW-1185">Reference proteome</keyword>
<feature type="transmembrane region" description="Helical" evidence="3">
    <location>
        <begin position="77"/>
        <end position="95"/>
    </location>
</feature>
<evidence type="ECO:0000256" key="1">
    <source>
        <dbReference type="ARBA" id="ARBA00022679"/>
    </source>
</evidence>
<name>A0ABZ0UR31_9RICK</name>
<dbReference type="Pfam" id="PF01066">
    <property type="entry name" value="CDP-OH_P_transf"/>
    <property type="match status" value="1"/>
</dbReference>
<protein>
    <submittedName>
        <fullName evidence="4">CDP-alcohol phosphatidyltransferase</fullName>
    </submittedName>
</protein>
<evidence type="ECO:0000256" key="3">
    <source>
        <dbReference type="SAM" id="Phobius"/>
    </source>
</evidence>
<sequence>MKLKINILKIVSFYKLLPSFITLVSLSLGVLSIVNSISFKFEQAATLIIIATIMDSIDGYTARLLKATSKFGGNLDSIADVISFGVAPTILMHIWLSTYSITQDATIFSLCTILFPSCMAIRLARFNTQNISPEDLETYCTETQYENKKDIRIRKILFGMGAFFCGIPAPVGAMLLILPLMLKFSIIKTFQIPGQIILIYQVLVSLSLVSVLPTFSLKYMKIPVTYIPLALLGSALYMAYIFTTPWNAIPLLLIIYICSIPFSIIKFEKICKNHIGTREYLREKYYKK</sequence>
<feature type="transmembrane region" description="Helical" evidence="3">
    <location>
        <begin position="248"/>
        <end position="265"/>
    </location>
</feature>
<organism evidence="4 5">
    <name type="scientific">Candidatus Fokinia crypta</name>
    <dbReference type="NCBI Taxonomy" id="1920990"/>
    <lineage>
        <taxon>Bacteria</taxon>
        <taxon>Pseudomonadati</taxon>
        <taxon>Pseudomonadota</taxon>
        <taxon>Alphaproteobacteria</taxon>
        <taxon>Rickettsiales</taxon>
        <taxon>Candidatus Midichloriaceae</taxon>
        <taxon>Candidatus Fokinia</taxon>
    </lineage>
</organism>
<evidence type="ECO:0000313" key="4">
    <source>
        <dbReference type="EMBL" id="WPX97711.1"/>
    </source>
</evidence>
<feature type="transmembrane region" description="Helical" evidence="3">
    <location>
        <begin position="156"/>
        <end position="180"/>
    </location>
</feature>
<dbReference type="InterPro" id="IPR043130">
    <property type="entry name" value="CDP-OH_PTrfase_TM_dom"/>
</dbReference>